<reference evidence="1" key="1">
    <citation type="submission" date="2024-07" db="EMBL/GenBank/DDBJ databases">
        <authorList>
            <person name="Kim Y.J."/>
            <person name="Jeong J.Y."/>
        </authorList>
    </citation>
    <scope>NUCLEOTIDE SEQUENCE</scope>
    <source>
        <strain evidence="1">GIHE-MW2</strain>
    </source>
</reference>
<protein>
    <submittedName>
        <fullName evidence="1">NF038130 family PEP-CTERM protein</fullName>
    </submittedName>
</protein>
<evidence type="ECO:0000313" key="1">
    <source>
        <dbReference type="EMBL" id="XCM35301.1"/>
    </source>
</evidence>
<dbReference type="RefSeq" id="WP_054465277.1">
    <property type="nucleotide sequence ID" value="NZ_CP159837.1"/>
</dbReference>
<dbReference type="NCBIfam" id="NF038130">
    <property type="entry name" value="PEP_NF038130"/>
    <property type="match status" value="1"/>
</dbReference>
<organism evidence="1">
    <name type="scientific">Planktothricoides raciborskii GIHE-MW2</name>
    <dbReference type="NCBI Taxonomy" id="2792601"/>
    <lineage>
        <taxon>Bacteria</taxon>
        <taxon>Bacillati</taxon>
        <taxon>Cyanobacteriota</taxon>
        <taxon>Cyanophyceae</taxon>
        <taxon>Oscillatoriophycideae</taxon>
        <taxon>Oscillatoriales</taxon>
        <taxon>Oscillatoriaceae</taxon>
        <taxon>Planktothricoides</taxon>
    </lineage>
</organism>
<name>A0AAU8J9T2_9CYAN</name>
<proteinExistence type="predicted"/>
<accession>A0AAU8J9T2</accession>
<dbReference type="AlphaFoldDB" id="A0AAU8J9T2"/>
<gene>
    <name evidence="1" type="ORF">ABWT76_003965</name>
</gene>
<sequence>MKGLNQKFQPIIATSEQLFIGASVAVGMSAAITLPATAAGLTGATISGNDYYKYDVNGSQTYLNQSASLDSILQGNSSNPGGNIELFASSEKQSGLTAFMSGQTTSISGKIGGQTLTLSSLNFNDWFWDWDHKKIDTSYGANNLANEWFAEFWDKGATETVKTKGISVKQTVKIGPKTQKIDVALTAAETRKFAFDKFNSIGGFAGSSDPNISYIYEDKNDINIGLAGHYDLKAFYTQDSQYAWLAPYLVDGFQASEVLKYTYGDTTDYLYSFNATKSGLLETDAWSHNGNYEVKIAGAIQSKDVPEPITGLVAAAGLGGAALRRMKKSQKS</sequence>
<dbReference type="EMBL" id="CP159837">
    <property type="protein sequence ID" value="XCM35301.1"/>
    <property type="molecule type" value="Genomic_DNA"/>
</dbReference>